<dbReference type="EMBL" id="LR882967">
    <property type="protein sequence ID" value="CAD5933594.1"/>
    <property type="molecule type" value="Genomic_DNA"/>
</dbReference>
<dbReference type="Pfam" id="PF05685">
    <property type="entry name" value="Uma2"/>
    <property type="match status" value="1"/>
</dbReference>
<organism evidence="2 3">
    <name type="scientific">Planktothrix pseudagardhii</name>
    <dbReference type="NCBI Taxonomy" id="132604"/>
    <lineage>
        <taxon>Bacteria</taxon>
        <taxon>Bacillati</taxon>
        <taxon>Cyanobacteriota</taxon>
        <taxon>Cyanophyceae</taxon>
        <taxon>Oscillatoriophycideae</taxon>
        <taxon>Oscillatoriales</taxon>
        <taxon>Microcoleaceae</taxon>
        <taxon>Planktothrix</taxon>
    </lineage>
</organism>
<dbReference type="Proteomes" id="UP001153719">
    <property type="component" value="Chromosome"/>
</dbReference>
<dbReference type="KEGG" id="ppsu:NO713_01449"/>
<dbReference type="Gene3D" id="3.90.1570.10">
    <property type="entry name" value="tt1808, chain A"/>
    <property type="match status" value="1"/>
</dbReference>
<dbReference type="PANTHER" id="PTHR35400:SF1">
    <property type="entry name" value="SLR1083 PROTEIN"/>
    <property type="match status" value="1"/>
</dbReference>
<sequence length="202" mass="23413">MAIATVKKFTIQDYHRLTQLGFFQEDDRVELIRGELIYMAAKGTPHSVCETRLERKLYKLIGERATLRGQQPIILSSHSEPEPDRVIVKNRTDDYLSAHPHPEDILLLIEIADSSLDYDQTTKLSVYAENNISDYWIFNLVDFCLECYHEPYQNLQGEFGYRNKSIYLPNESVALPCFPNLTLDLTEVFPPKINELSEIKNK</sequence>
<proteinExistence type="predicted"/>
<reference evidence="2" key="1">
    <citation type="submission" date="2020-09" db="EMBL/GenBank/DDBJ databases">
        <authorList>
            <person name="Blom J."/>
        </authorList>
    </citation>
    <scope>NUCLEOTIDE SEQUENCE</scope>
    <source>
        <strain evidence="2">No.713</strain>
    </source>
</reference>
<dbReference type="InterPro" id="IPR011335">
    <property type="entry name" value="Restrct_endonuc-II-like"/>
</dbReference>
<dbReference type="CDD" id="cd06260">
    <property type="entry name" value="DUF820-like"/>
    <property type="match status" value="1"/>
</dbReference>
<gene>
    <name evidence="2" type="ORF">NO713_01449</name>
</gene>
<accession>A0A9W4CHK0</accession>
<evidence type="ECO:0000313" key="2">
    <source>
        <dbReference type="EMBL" id="CAD5933594.1"/>
    </source>
</evidence>
<dbReference type="PANTHER" id="PTHR35400">
    <property type="entry name" value="SLR1083 PROTEIN"/>
    <property type="match status" value="1"/>
</dbReference>
<dbReference type="SUPFAM" id="SSF52980">
    <property type="entry name" value="Restriction endonuclease-like"/>
    <property type="match status" value="1"/>
</dbReference>
<evidence type="ECO:0000259" key="1">
    <source>
        <dbReference type="Pfam" id="PF05685"/>
    </source>
</evidence>
<dbReference type="AlphaFoldDB" id="A0A9W4CHK0"/>
<protein>
    <recommendedName>
        <fullName evidence="1">Putative restriction endonuclease domain-containing protein</fullName>
    </recommendedName>
</protein>
<keyword evidence="3" id="KW-1185">Reference proteome</keyword>
<dbReference type="InterPro" id="IPR008538">
    <property type="entry name" value="Uma2"/>
</dbReference>
<evidence type="ECO:0000313" key="3">
    <source>
        <dbReference type="Proteomes" id="UP001153719"/>
    </source>
</evidence>
<name>A0A9W4CHK0_9CYAN</name>
<dbReference type="InterPro" id="IPR012296">
    <property type="entry name" value="Nuclease_put_TT1808"/>
</dbReference>
<dbReference type="RefSeq" id="WP_254173422.1">
    <property type="nucleotide sequence ID" value="NZ_LR882967.1"/>
</dbReference>
<feature type="domain" description="Putative restriction endonuclease" evidence="1">
    <location>
        <begin position="12"/>
        <end position="185"/>
    </location>
</feature>